<protein>
    <submittedName>
        <fullName evidence="1">Lipid droplet phospholipase 1</fullName>
    </submittedName>
</protein>
<comment type="caution">
    <text evidence="1">The sequence shown here is derived from an EMBL/GenBank/DDBJ whole genome shotgun (WGS) entry which is preliminary data.</text>
</comment>
<accession>A0ACA9YCZ5</accession>
<dbReference type="EMBL" id="CALSDN010000012">
    <property type="protein sequence ID" value="CAH6722945.1"/>
    <property type="molecule type" value="Genomic_DNA"/>
</dbReference>
<sequence length="505" mass="57238">MDCHLFVLVHGLWGNPNHMTTIETVLNDVLESTDSKVAILRPSSFRFWKTYDGVKICAERVLIEMFYEIETLKKNNLKVTEISFVGYSFGGLISRYLIGILEEIGFFHEVKPVFFTTFASPHVGVEFFKKNFFDYTANAIGGYLFGPTGRQLFINDRDKILVTMADPKSRYFKGLKRFEKLMLLANVKNDRSVSFFTSFITDYSPFEKFDVVKIKYLKDLPESSIGKVHVRGKFVDLRRSHYQLGGSNGGSLNVQEETSFLRTSKLFRVGLILLSVVILPIWIPTILTVTFLTSMYSMIKVRVLSYPSIEPHWQKVRTGVYGSQGVDDEDFKIGTKKRQQRKEIDRSESFKGDTSNLTEMGMESMLYADERIHGDGHVVGEEDVGDAKVEDETSSLVSTQNFHFDLDLHKSSVKKHLPSLTDTDYSQFPLFVKGAKLPVNKDKKAIIENLNSLGWIKIPIFLDAWNAHDGIVARRGVVSNPKGTASIALWASMLVEHMEGGSEAH</sequence>
<gene>
    <name evidence="1" type="ORF">CLIB1444_12S00782</name>
</gene>
<proteinExistence type="predicted"/>
<organism evidence="1 2">
    <name type="scientific">[Candida] jaroonii</name>
    <dbReference type="NCBI Taxonomy" id="467808"/>
    <lineage>
        <taxon>Eukaryota</taxon>
        <taxon>Fungi</taxon>
        <taxon>Dikarya</taxon>
        <taxon>Ascomycota</taxon>
        <taxon>Saccharomycotina</taxon>
        <taxon>Pichiomycetes</taxon>
        <taxon>Debaryomycetaceae</taxon>
        <taxon>Yamadazyma</taxon>
    </lineage>
</organism>
<evidence type="ECO:0000313" key="1">
    <source>
        <dbReference type="EMBL" id="CAH6722945.1"/>
    </source>
</evidence>
<name>A0ACA9YCZ5_9ASCO</name>
<reference evidence="1" key="1">
    <citation type="submission" date="2022-06" db="EMBL/GenBank/DDBJ databases">
        <authorList>
            <person name="Legras J.-L."/>
            <person name="Devillers H."/>
            <person name="Grondin C."/>
        </authorList>
    </citation>
    <scope>NUCLEOTIDE SEQUENCE</scope>
    <source>
        <strain evidence="1">CLIB 1444</strain>
    </source>
</reference>
<dbReference type="Proteomes" id="UP001152531">
    <property type="component" value="Unassembled WGS sequence"/>
</dbReference>
<evidence type="ECO:0000313" key="2">
    <source>
        <dbReference type="Proteomes" id="UP001152531"/>
    </source>
</evidence>
<keyword evidence="2" id="KW-1185">Reference proteome</keyword>